<protein>
    <submittedName>
        <fullName evidence="3">Uncharacterized protein</fullName>
    </submittedName>
</protein>
<evidence type="ECO:0000256" key="1">
    <source>
        <dbReference type="SAM" id="MobiDB-lite"/>
    </source>
</evidence>
<keyword evidence="4" id="KW-1185">Reference proteome</keyword>
<gene>
    <name evidence="3" type="ORF">EDC05_005166</name>
</gene>
<evidence type="ECO:0000313" key="3">
    <source>
        <dbReference type="EMBL" id="KAJ1988618.1"/>
    </source>
</evidence>
<accession>A0ABQ8PIZ5</accession>
<name>A0ABQ8PIZ5_9FUNG</name>
<feature type="region of interest" description="Disordered" evidence="1">
    <location>
        <begin position="126"/>
        <end position="201"/>
    </location>
</feature>
<evidence type="ECO:0000313" key="4">
    <source>
        <dbReference type="Proteomes" id="UP001151295"/>
    </source>
</evidence>
<feature type="region of interest" description="Disordered" evidence="1">
    <location>
        <begin position="213"/>
        <end position="278"/>
    </location>
</feature>
<feature type="compositionally biased region" description="Basic and acidic residues" evidence="1">
    <location>
        <begin position="269"/>
        <end position="278"/>
    </location>
</feature>
<evidence type="ECO:0000256" key="2">
    <source>
        <dbReference type="SAM" id="SignalP"/>
    </source>
</evidence>
<sequence length="278" mass="30919">SLFLVAMYSLVMLSGNMNRIDDPDYGWCSFGTAIDARFRLGSLCSMKMYLENFGCGYCPDSLRSMLDGMYQFLFMESNSYIGGKLMSNRDYARQYDFDSAACFLGPPECDILYELVTSAAQGVLTEQASGSSPSPYSRGSHSPAHYVQSSKLTNARTSPLNHPAAATGNTRSSTMAHKQYGTRQPFVRSDKAPRPTTKDPLVQQTSNVIRRQPLRAGNASVVSRLTRPTMASAQRTASRENVRPYSTGQRQGTPDDEIGINSRPRRNVRRMDSRDRLK</sequence>
<reference evidence="3" key="1">
    <citation type="submission" date="2022-07" db="EMBL/GenBank/DDBJ databases">
        <title>Phylogenomic reconstructions and comparative analyses of Kickxellomycotina fungi.</title>
        <authorList>
            <person name="Reynolds N.K."/>
            <person name="Stajich J.E."/>
            <person name="Barry K."/>
            <person name="Grigoriev I.V."/>
            <person name="Crous P."/>
            <person name="Smith M.E."/>
        </authorList>
    </citation>
    <scope>NUCLEOTIDE SEQUENCE</scope>
    <source>
        <strain evidence="3">BCRC 34882</strain>
    </source>
</reference>
<feature type="compositionally biased region" description="Basic and acidic residues" evidence="1">
    <location>
        <begin position="188"/>
        <end position="197"/>
    </location>
</feature>
<proteinExistence type="predicted"/>
<keyword evidence="2" id="KW-0732">Signal</keyword>
<feature type="non-terminal residue" evidence="3">
    <location>
        <position position="1"/>
    </location>
</feature>
<organism evidence="3 4">
    <name type="scientific">Coemansia umbellata</name>
    <dbReference type="NCBI Taxonomy" id="1424467"/>
    <lineage>
        <taxon>Eukaryota</taxon>
        <taxon>Fungi</taxon>
        <taxon>Fungi incertae sedis</taxon>
        <taxon>Zoopagomycota</taxon>
        <taxon>Kickxellomycotina</taxon>
        <taxon>Kickxellomycetes</taxon>
        <taxon>Kickxellales</taxon>
        <taxon>Kickxellaceae</taxon>
        <taxon>Coemansia</taxon>
    </lineage>
</organism>
<feature type="signal peptide" evidence="2">
    <location>
        <begin position="1"/>
        <end position="18"/>
    </location>
</feature>
<feature type="compositionally biased region" description="Polar residues" evidence="1">
    <location>
        <begin position="147"/>
        <end position="160"/>
    </location>
</feature>
<dbReference type="EMBL" id="JANBQD010000089">
    <property type="protein sequence ID" value="KAJ1988618.1"/>
    <property type="molecule type" value="Genomic_DNA"/>
</dbReference>
<feature type="compositionally biased region" description="Polar residues" evidence="1">
    <location>
        <begin position="167"/>
        <end position="176"/>
    </location>
</feature>
<feature type="chain" id="PRO_5046777998" evidence="2">
    <location>
        <begin position="19"/>
        <end position="278"/>
    </location>
</feature>
<comment type="caution">
    <text evidence="3">The sequence shown here is derived from an EMBL/GenBank/DDBJ whole genome shotgun (WGS) entry which is preliminary data.</text>
</comment>
<dbReference type="Proteomes" id="UP001151295">
    <property type="component" value="Unassembled WGS sequence"/>
</dbReference>
<feature type="compositionally biased region" description="Low complexity" evidence="1">
    <location>
        <begin position="129"/>
        <end position="143"/>
    </location>
</feature>